<dbReference type="CDD" id="cd06225">
    <property type="entry name" value="HAMP"/>
    <property type="match status" value="1"/>
</dbReference>
<feature type="domain" description="HAMP" evidence="16">
    <location>
        <begin position="334"/>
        <end position="386"/>
    </location>
</feature>
<evidence type="ECO:0000256" key="3">
    <source>
        <dbReference type="ARBA" id="ARBA00012438"/>
    </source>
</evidence>
<comment type="subcellular location">
    <subcellularLocation>
        <location evidence="2">Cell membrane</location>
        <topology evidence="2">Multi-pass membrane protein</topology>
    </subcellularLocation>
</comment>
<dbReference type="PROSITE" id="PS50109">
    <property type="entry name" value="HIS_KIN"/>
    <property type="match status" value="1"/>
</dbReference>
<protein>
    <recommendedName>
        <fullName evidence="3">histidine kinase</fullName>
        <ecNumber evidence="3">2.7.13.3</ecNumber>
    </recommendedName>
</protein>
<dbReference type="SUPFAM" id="SSF55874">
    <property type="entry name" value="ATPase domain of HSP90 chaperone/DNA topoisomerase II/histidine kinase"/>
    <property type="match status" value="1"/>
</dbReference>
<keyword evidence="7 14" id="KW-0812">Transmembrane</keyword>
<evidence type="ECO:0000256" key="11">
    <source>
        <dbReference type="ARBA" id="ARBA00022989"/>
    </source>
</evidence>
<keyword evidence="9 17" id="KW-0418">Kinase</keyword>
<dbReference type="Pfam" id="PF00672">
    <property type="entry name" value="HAMP"/>
    <property type="match status" value="1"/>
</dbReference>
<keyword evidence="8" id="KW-0547">Nucleotide-binding</keyword>
<evidence type="ECO:0000256" key="1">
    <source>
        <dbReference type="ARBA" id="ARBA00000085"/>
    </source>
</evidence>
<dbReference type="Pfam" id="PF06580">
    <property type="entry name" value="His_kinase"/>
    <property type="match status" value="1"/>
</dbReference>
<dbReference type="Gene3D" id="3.30.450.20">
    <property type="entry name" value="PAS domain"/>
    <property type="match status" value="1"/>
</dbReference>
<comment type="caution">
    <text evidence="17">The sequence shown here is derived from an EMBL/GenBank/DDBJ whole genome shotgun (WGS) entry which is preliminary data.</text>
</comment>
<dbReference type="SUPFAM" id="SSF158472">
    <property type="entry name" value="HAMP domain-like"/>
    <property type="match status" value="1"/>
</dbReference>
<evidence type="ECO:0000259" key="15">
    <source>
        <dbReference type="PROSITE" id="PS50109"/>
    </source>
</evidence>
<organism evidence="17 18">
    <name type="scientific">Paenibacillus soyae</name>
    <dbReference type="NCBI Taxonomy" id="2969249"/>
    <lineage>
        <taxon>Bacteria</taxon>
        <taxon>Bacillati</taxon>
        <taxon>Bacillota</taxon>
        <taxon>Bacilli</taxon>
        <taxon>Bacillales</taxon>
        <taxon>Paenibacillaceae</taxon>
        <taxon>Paenibacillus</taxon>
    </lineage>
</organism>
<dbReference type="EC" id="2.7.13.3" evidence="3"/>
<dbReference type="RefSeq" id="WP_257447284.1">
    <property type="nucleotide sequence ID" value="NZ_JANIPJ010000010.1"/>
</dbReference>
<feature type="domain" description="Histidine kinase" evidence="15">
    <location>
        <begin position="497"/>
        <end position="610"/>
    </location>
</feature>
<evidence type="ECO:0000256" key="5">
    <source>
        <dbReference type="ARBA" id="ARBA00022553"/>
    </source>
</evidence>
<dbReference type="InterPro" id="IPR003594">
    <property type="entry name" value="HATPase_dom"/>
</dbReference>
<comment type="catalytic activity">
    <reaction evidence="1">
        <text>ATP + protein L-histidine = ADP + protein N-phospho-L-histidine.</text>
        <dbReference type="EC" id="2.7.13.3"/>
    </reaction>
</comment>
<keyword evidence="11 14" id="KW-1133">Transmembrane helix</keyword>
<dbReference type="Gene3D" id="1.10.8.500">
    <property type="entry name" value="HAMP domain in histidine kinase"/>
    <property type="match status" value="1"/>
</dbReference>
<dbReference type="InterPro" id="IPR050640">
    <property type="entry name" value="Bact_2-comp_sensor_kinase"/>
</dbReference>
<keyword evidence="10" id="KW-0067">ATP-binding</keyword>
<dbReference type="EMBL" id="JANIPJ010000010">
    <property type="protein sequence ID" value="MCR2805219.1"/>
    <property type="molecule type" value="Genomic_DNA"/>
</dbReference>
<evidence type="ECO:0000256" key="6">
    <source>
        <dbReference type="ARBA" id="ARBA00022679"/>
    </source>
</evidence>
<evidence type="ECO:0000256" key="14">
    <source>
        <dbReference type="SAM" id="Phobius"/>
    </source>
</evidence>
<dbReference type="PROSITE" id="PS50885">
    <property type="entry name" value="HAMP"/>
    <property type="match status" value="1"/>
</dbReference>
<evidence type="ECO:0000259" key="16">
    <source>
        <dbReference type="PROSITE" id="PS50885"/>
    </source>
</evidence>
<sequence>MKIRKPFHTIRQKLMLLLLAATILPIAVSMVISYQATTRSLTEDAIANNTRLLSLGKANVTNYMNNINQKSLAVYNSMNTPRSLYYILEHGMEDEVIPNDLTDVIRNRNLLKDHLYNMYQSVSEFHKVRLYVVKQSTTYLLWKDDLKVGKHAEPVELTAAKAYLEPSHPSHNYGLDLNTGAEDETVFTLHRPIFRAPSEERLAELSIDIRLNVLRELNRELYDAGHEQFYITDASGGLILSSDEEAEKQGPSSALMQAVLGSGSDSGHLDWQADGFDGIIFYEKVSTSFMDWVLIKQTPYKHLYSSADRIARLNMAVGAGFLSIVVIATLVISIRITKPLLRLIGYVNKIETGNLSVNIDVEGNDEIGLLAKRFRSMMAKINHLIKTEYQLEIVSKTNELKALQAQINPHFLYNALQSIGTVSLQNGDFKAYSLIASLGRMMRYQMNTAGGVVELSRELDYASAYLDLQKQRFDTALDVEWRVEEESKTVLVPKMILQPLLENFFKHGFMQSGEPTRLVVSSTIVREPDLLVLEVSDNGSGVTDERLAELQKQLDEPLASLASDTSEDGGIGLRNVLARLQLHHSPDASMRVARSEDNGFTVSIQIPITSEEGNRDEGSDH</sequence>
<dbReference type="PANTHER" id="PTHR34220">
    <property type="entry name" value="SENSOR HISTIDINE KINASE YPDA"/>
    <property type="match status" value="1"/>
</dbReference>
<keyword evidence="6" id="KW-0808">Transferase</keyword>
<dbReference type="Proteomes" id="UP001141950">
    <property type="component" value="Unassembled WGS sequence"/>
</dbReference>
<evidence type="ECO:0000313" key="17">
    <source>
        <dbReference type="EMBL" id="MCR2805219.1"/>
    </source>
</evidence>
<dbReference type="SMART" id="SM00304">
    <property type="entry name" value="HAMP"/>
    <property type="match status" value="1"/>
</dbReference>
<dbReference type="InterPro" id="IPR003660">
    <property type="entry name" value="HAMP_dom"/>
</dbReference>
<keyword evidence="4" id="KW-1003">Cell membrane</keyword>
<dbReference type="Pfam" id="PF02518">
    <property type="entry name" value="HATPase_c"/>
    <property type="match status" value="1"/>
</dbReference>
<keyword evidence="18" id="KW-1185">Reference proteome</keyword>
<evidence type="ECO:0000256" key="12">
    <source>
        <dbReference type="ARBA" id="ARBA00023012"/>
    </source>
</evidence>
<dbReference type="InterPro" id="IPR010559">
    <property type="entry name" value="Sig_transdc_His_kin_internal"/>
</dbReference>
<evidence type="ECO:0000256" key="8">
    <source>
        <dbReference type="ARBA" id="ARBA00022741"/>
    </source>
</evidence>
<reference evidence="17" key="1">
    <citation type="submission" date="2022-08" db="EMBL/GenBank/DDBJ databases">
        <title>The genomic sequence of strain Paenibacillus sp. SCIV0701.</title>
        <authorList>
            <person name="Zhao H."/>
        </authorList>
    </citation>
    <scope>NUCLEOTIDE SEQUENCE</scope>
    <source>
        <strain evidence="17">SCIV0701</strain>
    </source>
</reference>
<dbReference type="GO" id="GO:0005886">
    <property type="term" value="C:plasma membrane"/>
    <property type="evidence" value="ECO:0007669"/>
    <property type="project" value="UniProtKB-SubCell"/>
</dbReference>
<keyword evidence="13 14" id="KW-0472">Membrane</keyword>
<feature type="transmembrane region" description="Helical" evidence="14">
    <location>
        <begin position="313"/>
        <end position="334"/>
    </location>
</feature>
<dbReference type="InterPro" id="IPR005467">
    <property type="entry name" value="His_kinase_dom"/>
</dbReference>
<dbReference type="Gene3D" id="3.30.565.10">
    <property type="entry name" value="Histidine kinase-like ATPase, C-terminal domain"/>
    <property type="match status" value="1"/>
</dbReference>
<proteinExistence type="predicted"/>
<gene>
    <name evidence="17" type="ORF">NQZ67_15135</name>
</gene>
<evidence type="ECO:0000313" key="18">
    <source>
        <dbReference type="Proteomes" id="UP001141950"/>
    </source>
</evidence>
<dbReference type="PANTHER" id="PTHR34220:SF11">
    <property type="entry name" value="SENSOR PROTEIN KINASE HPTS"/>
    <property type="match status" value="1"/>
</dbReference>
<name>A0A9X2S990_9BACL</name>
<evidence type="ECO:0000256" key="7">
    <source>
        <dbReference type="ARBA" id="ARBA00022692"/>
    </source>
</evidence>
<evidence type="ECO:0000256" key="4">
    <source>
        <dbReference type="ARBA" id="ARBA00022475"/>
    </source>
</evidence>
<dbReference type="GO" id="GO:0005524">
    <property type="term" value="F:ATP binding"/>
    <property type="evidence" value="ECO:0007669"/>
    <property type="project" value="UniProtKB-KW"/>
</dbReference>
<evidence type="ECO:0000256" key="10">
    <source>
        <dbReference type="ARBA" id="ARBA00022840"/>
    </source>
</evidence>
<dbReference type="AlphaFoldDB" id="A0A9X2S990"/>
<evidence type="ECO:0000256" key="2">
    <source>
        <dbReference type="ARBA" id="ARBA00004651"/>
    </source>
</evidence>
<keyword evidence="12" id="KW-0902">Two-component regulatory system</keyword>
<dbReference type="InterPro" id="IPR036890">
    <property type="entry name" value="HATPase_C_sf"/>
</dbReference>
<evidence type="ECO:0000256" key="13">
    <source>
        <dbReference type="ARBA" id="ARBA00023136"/>
    </source>
</evidence>
<keyword evidence="5" id="KW-0597">Phosphoprotein</keyword>
<dbReference type="GO" id="GO:0000155">
    <property type="term" value="F:phosphorelay sensor kinase activity"/>
    <property type="evidence" value="ECO:0007669"/>
    <property type="project" value="InterPro"/>
</dbReference>
<evidence type="ECO:0000256" key="9">
    <source>
        <dbReference type="ARBA" id="ARBA00022777"/>
    </source>
</evidence>
<accession>A0A9X2S990</accession>